<dbReference type="AlphaFoldDB" id="A0A0F4QU12"/>
<dbReference type="GO" id="GO:0042274">
    <property type="term" value="P:ribosomal small subunit biogenesis"/>
    <property type="evidence" value="ECO:0007669"/>
    <property type="project" value="UniProtKB-UniRule"/>
</dbReference>
<keyword evidence="9 10" id="KW-0342">GTP-binding</keyword>
<keyword evidence="2 10" id="KW-0690">Ribosome biogenesis</keyword>
<dbReference type="GO" id="GO:0046872">
    <property type="term" value="F:metal ion binding"/>
    <property type="evidence" value="ECO:0007669"/>
    <property type="project" value="UniProtKB-KW"/>
</dbReference>
<dbReference type="Proteomes" id="UP000033452">
    <property type="component" value="Unassembled WGS sequence"/>
</dbReference>
<dbReference type="InterPro" id="IPR030378">
    <property type="entry name" value="G_CP_dom"/>
</dbReference>
<feature type="binding site" evidence="10">
    <location>
        <position position="286"/>
    </location>
    <ligand>
        <name>Zn(2+)</name>
        <dbReference type="ChEBI" id="CHEBI:29105"/>
    </ligand>
</feature>
<evidence type="ECO:0000256" key="3">
    <source>
        <dbReference type="ARBA" id="ARBA00022723"/>
    </source>
</evidence>
<reference evidence="13 14" key="1">
    <citation type="journal article" date="2015" name="BMC Genomics">
        <title>Genome mining reveals unlocked bioactive potential of marine Gram-negative bacteria.</title>
        <authorList>
            <person name="Machado H."/>
            <person name="Sonnenschein E.C."/>
            <person name="Melchiorsen J."/>
            <person name="Gram L."/>
        </authorList>
    </citation>
    <scope>NUCLEOTIDE SEQUENCE [LARGE SCALE GENOMIC DNA]</scope>
    <source>
        <strain evidence="13 14">S2471</strain>
    </source>
</reference>
<keyword evidence="7 10" id="KW-0862">Zinc</keyword>
<evidence type="ECO:0000259" key="12">
    <source>
        <dbReference type="PROSITE" id="PS51721"/>
    </source>
</evidence>
<evidence type="ECO:0000256" key="6">
    <source>
        <dbReference type="ARBA" id="ARBA00022801"/>
    </source>
</evidence>
<evidence type="ECO:0000256" key="5">
    <source>
        <dbReference type="ARBA" id="ARBA00022741"/>
    </source>
</evidence>
<comment type="subunit">
    <text evidence="10">Monomer. Associates with 30S ribosomal subunit, binds 16S rRNA.</text>
</comment>
<comment type="caution">
    <text evidence="13">The sequence shown here is derived from an EMBL/GenBank/DDBJ whole genome shotgun (WGS) entry which is preliminary data.</text>
</comment>
<evidence type="ECO:0000313" key="14">
    <source>
        <dbReference type="Proteomes" id="UP000033452"/>
    </source>
</evidence>
<evidence type="ECO:0000256" key="2">
    <source>
        <dbReference type="ARBA" id="ARBA00022517"/>
    </source>
</evidence>
<evidence type="ECO:0000256" key="7">
    <source>
        <dbReference type="ARBA" id="ARBA00022833"/>
    </source>
</evidence>
<dbReference type="HAMAP" id="MF_01820">
    <property type="entry name" value="GTPase_RsgA"/>
    <property type="match status" value="1"/>
</dbReference>
<protein>
    <recommendedName>
        <fullName evidence="10">Small ribosomal subunit biogenesis GTPase RsgA</fullName>
        <ecNumber evidence="10">3.6.1.-</ecNumber>
    </recommendedName>
</protein>
<keyword evidence="5 10" id="KW-0547">Nucleotide-binding</keyword>
<comment type="subcellular location">
    <subcellularLocation>
        <location evidence="10">Cytoplasm</location>
    </subcellularLocation>
</comment>
<dbReference type="EC" id="3.6.1.-" evidence="10"/>
<feature type="binding site" evidence="10">
    <location>
        <position position="278"/>
    </location>
    <ligand>
        <name>Zn(2+)</name>
        <dbReference type="ChEBI" id="CHEBI:29105"/>
    </ligand>
</feature>
<dbReference type="PANTHER" id="PTHR32120:SF10">
    <property type="entry name" value="SMALL RIBOSOMAL SUBUNIT BIOGENESIS GTPASE RSGA"/>
    <property type="match status" value="1"/>
</dbReference>
<organism evidence="13 14">
    <name type="scientific">Pseudoalteromonas rubra</name>
    <dbReference type="NCBI Taxonomy" id="43658"/>
    <lineage>
        <taxon>Bacteria</taxon>
        <taxon>Pseudomonadati</taxon>
        <taxon>Pseudomonadota</taxon>
        <taxon>Gammaproteobacteria</taxon>
        <taxon>Alteromonadales</taxon>
        <taxon>Pseudoalteromonadaceae</taxon>
        <taxon>Pseudoalteromonas</taxon>
    </lineage>
</organism>
<sequence length="346" mass="38314">MTNFQNLAKIGWTPYFQQQLTLQEWSDAHPLRIISQHRSCISVQGEAGTYSLPLTPAMDALVVGDWILVDSEQRYIRLLERYSCFKRKAPGTHVAWQLISANVDTAFILCALNEDFNLSRLERYLALVHSSSAQAVVVLTKSDQVTHAEQALDAVRRLDAALDVLTLNTHAPECVERLSPWLSEGQTVVLLGSSGVGKSTLTNTLMNTQHQRTGGIREDDGKGRHTTTHRELVTLPSGGLLLDTPGMRELQLGGCETGISSAFADIELLGEQCRFNDCRHEQEPGCAVQGAIESGALSQRRLTNYLKLNRENAFNTSSLAQRRAKEKSFGKMVKQVVKNKARLKDG</sequence>
<comment type="function">
    <text evidence="10">One of several proteins that assist in the late maturation steps of the functional core of the 30S ribosomal subunit. Helps release RbfA from mature subunits. May play a role in the assembly of ribosomal proteins into the subunit. Circularly permuted GTPase that catalyzes slow GTP hydrolysis, GTPase activity is stimulated by the 30S ribosomal subunit.</text>
</comment>
<feature type="binding site" evidence="10">
    <location>
        <begin position="192"/>
        <end position="200"/>
    </location>
    <ligand>
        <name>GTP</name>
        <dbReference type="ChEBI" id="CHEBI:37565"/>
    </ligand>
</feature>
<dbReference type="PANTHER" id="PTHR32120">
    <property type="entry name" value="SMALL RIBOSOMAL SUBUNIT BIOGENESIS GTPASE RSGA"/>
    <property type="match status" value="1"/>
</dbReference>
<feature type="binding site" evidence="10">
    <location>
        <position position="280"/>
    </location>
    <ligand>
        <name>Zn(2+)</name>
        <dbReference type="ChEBI" id="CHEBI:29105"/>
    </ligand>
</feature>
<dbReference type="CDD" id="cd01854">
    <property type="entry name" value="YjeQ_EngC"/>
    <property type="match status" value="1"/>
</dbReference>
<dbReference type="Gene3D" id="1.10.40.50">
    <property type="entry name" value="Probable gtpase engc, domain 3"/>
    <property type="match status" value="1"/>
</dbReference>
<dbReference type="EMBL" id="JXYA01000011">
    <property type="protein sequence ID" value="KJZ11153.1"/>
    <property type="molecule type" value="Genomic_DNA"/>
</dbReference>
<evidence type="ECO:0000256" key="4">
    <source>
        <dbReference type="ARBA" id="ARBA00022730"/>
    </source>
</evidence>
<dbReference type="GO" id="GO:0003924">
    <property type="term" value="F:GTPase activity"/>
    <property type="evidence" value="ECO:0007669"/>
    <property type="project" value="UniProtKB-UniRule"/>
</dbReference>
<accession>A0A0F4QU12</accession>
<comment type="cofactor">
    <cofactor evidence="10">
        <name>Zn(2+)</name>
        <dbReference type="ChEBI" id="CHEBI:29105"/>
    </cofactor>
    <text evidence="10">Binds 1 zinc ion per subunit.</text>
</comment>
<feature type="binding site" evidence="10">
    <location>
        <begin position="140"/>
        <end position="143"/>
    </location>
    <ligand>
        <name>GTP</name>
        <dbReference type="ChEBI" id="CHEBI:37565"/>
    </ligand>
</feature>
<proteinExistence type="inferred from homology"/>
<dbReference type="NCBIfam" id="TIGR00157">
    <property type="entry name" value="ribosome small subunit-dependent GTPase A"/>
    <property type="match status" value="1"/>
</dbReference>
<feature type="binding site" evidence="10">
    <location>
        <position position="273"/>
    </location>
    <ligand>
        <name>Zn(2+)</name>
        <dbReference type="ChEBI" id="CHEBI:29105"/>
    </ligand>
</feature>
<comment type="similarity">
    <text evidence="10">Belongs to the TRAFAC class YlqF/YawG GTPase family. RsgA subfamily.</text>
</comment>
<evidence type="ECO:0000256" key="8">
    <source>
        <dbReference type="ARBA" id="ARBA00022884"/>
    </source>
</evidence>
<dbReference type="Gene3D" id="3.40.50.300">
    <property type="entry name" value="P-loop containing nucleotide triphosphate hydrolases"/>
    <property type="match status" value="1"/>
</dbReference>
<evidence type="ECO:0000256" key="1">
    <source>
        <dbReference type="ARBA" id="ARBA00022490"/>
    </source>
</evidence>
<dbReference type="OrthoDB" id="9809485at2"/>
<keyword evidence="1 10" id="KW-0963">Cytoplasm</keyword>
<keyword evidence="3 10" id="KW-0479">Metal-binding</keyword>
<feature type="domain" description="CP-type G" evidence="12">
    <location>
        <begin position="92"/>
        <end position="250"/>
    </location>
</feature>
<feature type="domain" description="EngC GTPase" evidence="11">
    <location>
        <begin position="101"/>
        <end position="248"/>
    </location>
</feature>
<dbReference type="InterPro" id="IPR010914">
    <property type="entry name" value="RsgA_GTPase_dom"/>
</dbReference>
<keyword evidence="8 10" id="KW-0694">RNA-binding</keyword>
<dbReference type="InterPro" id="IPR004881">
    <property type="entry name" value="Ribosome_biogen_GTPase_RsgA"/>
</dbReference>
<evidence type="ECO:0000313" key="13">
    <source>
        <dbReference type="EMBL" id="KJZ11153.1"/>
    </source>
</evidence>
<dbReference type="GO" id="GO:0019843">
    <property type="term" value="F:rRNA binding"/>
    <property type="evidence" value="ECO:0007669"/>
    <property type="project" value="UniProtKB-KW"/>
</dbReference>
<keyword evidence="14" id="KW-1185">Reference proteome</keyword>
<name>A0A0F4QU12_9GAMM</name>
<gene>
    <name evidence="10" type="primary">rsgA</name>
    <name evidence="13" type="ORF">TW77_06460</name>
</gene>
<evidence type="ECO:0000256" key="9">
    <source>
        <dbReference type="ARBA" id="ARBA00023134"/>
    </source>
</evidence>
<dbReference type="Pfam" id="PF03193">
    <property type="entry name" value="RsgA_GTPase"/>
    <property type="match status" value="1"/>
</dbReference>
<dbReference type="PROSITE" id="PS51721">
    <property type="entry name" value="G_CP"/>
    <property type="match status" value="1"/>
</dbReference>
<keyword evidence="6 10" id="KW-0378">Hydrolase</keyword>
<dbReference type="GO" id="GO:0005737">
    <property type="term" value="C:cytoplasm"/>
    <property type="evidence" value="ECO:0007669"/>
    <property type="project" value="UniProtKB-SubCell"/>
</dbReference>
<keyword evidence="4 10" id="KW-0699">rRNA-binding</keyword>
<dbReference type="PATRIC" id="fig|43658.5.peg.1359"/>
<evidence type="ECO:0000259" key="11">
    <source>
        <dbReference type="PROSITE" id="PS50936"/>
    </source>
</evidence>
<dbReference type="SUPFAM" id="SSF52540">
    <property type="entry name" value="P-loop containing nucleoside triphosphate hydrolases"/>
    <property type="match status" value="1"/>
</dbReference>
<dbReference type="InterPro" id="IPR027417">
    <property type="entry name" value="P-loop_NTPase"/>
</dbReference>
<evidence type="ECO:0000256" key="10">
    <source>
        <dbReference type="HAMAP-Rule" id="MF_01820"/>
    </source>
</evidence>
<dbReference type="PROSITE" id="PS50936">
    <property type="entry name" value="ENGC_GTPASE"/>
    <property type="match status" value="1"/>
</dbReference>
<dbReference type="GO" id="GO:0005525">
    <property type="term" value="F:GTP binding"/>
    <property type="evidence" value="ECO:0007669"/>
    <property type="project" value="UniProtKB-UniRule"/>
</dbReference>
<dbReference type="RefSeq" id="WP_046004147.1">
    <property type="nucleotide sequence ID" value="NZ_JXYA01000011.1"/>
</dbReference>